<feature type="short sequence motif" description="GXSXG" evidence="4">
    <location>
        <begin position="37"/>
        <end position="41"/>
    </location>
</feature>
<name>A0A1M5J7H3_9ALTE</name>
<dbReference type="GO" id="GO:0016042">
    <property type="term" value="P:lipid catabolic process"/>
    <property type="evidence" value="ECO:0007669"/>
    <property type="project" value="UniProtKB-UniRule"/>
</dbReference>
<dbReference type="CDD" id="cd07208">
    <property type="entry name" value="Pat_hypo_Ecoli_yjju_like"/>
    <property type="match status" value="1"/>
</dbReference>
<organism evidence="6 7">
    <name type="scientific">Marisediminitalea aggregata</name>
    <dbReference type="NCBI Taxonomy" id="634436"/>
    <lineage>
        <taxon>Bacteria</taxon>
        <taxon>Pseudomonadati</taxon>
        <taxon>Pseudomonadota</taxon>
        <taxon>Gammaproteobacteria</taxon>
        <taxon>Alteromonadales</taxon>
        <taxon>Alteromonadaceae</taxon>
        <taxon>Marisediminitalea</taxon>
    </lineage>
</organism>
<dbReference type="InterPro" id="IPR045943">
    <property type="entry name" value="DUF6363"/>
</dbReference>
<dbReference type="EMBL" id="FQWD01000003">
    <property type="protein sequence ID" value="SHG36508.1"/>
    <property type="molecule type" value="Genomic_DNA"/>
</dbReference>
<keyword evidence="7" id="KW-1185">Reference proteome</keyword>
<evidence type="ECO:0000313" key="6">
    <source>
        <dbReference type="EMBL" id="SHG36508.1"/>
    </source>
</evidence>
<dbReference type="AlphaFoldDB" id="A0A1M5J7H3"/>
<dbReference type="Proteomes" id="UP000184520">
    <property type="component" value="Unassembled WGS sequence"/>
</dbReference>
<dbReference type="InterPro" id="IPR016035">
    <property type="entry name" value="Acyl_Trfase/lysoPLipase"/>
</dbReference>
<proteinExistence type="predicted"/>
<dbReference type="GO" id="GO:0016787">
    <property type="term" value="F:hydrolase activity"/>
    <property type="evidence" value="ECO:0007669"/>
    <property type="project" value="UniProtKB-UniRule"/>
</dbReference>
<dbReference type="Pfam" id="PF19890">
    <property type="entry name" value="DUF6363"/>
    <property type="match status" value="1"/>
</dbReference>
<dbReference type="RefSeq" id="WP_073321719.1">
    <property type="nucleotide sequence ID" value="NZ_FQWD01000003.1"/>
</dbReference>
<keyword evidence="1 4" id="KW-0378">Hydrolase</keyword>
<dbReference type="PANTHER" id="PTHR14226:SF25">
    <property type="entry name" value="PHOSPHOESTERASE"/>
    <property type="match status" value="1"/>
</dbReference>
<dbReference type="Pfam" id="PF01734">
    <property type="entry name" value="Patatin"/>
    <property type="match status" value="1"/>
</dbReference>
<feature type="short sequence motif" description="DGA/G" evidence="4">
    <location>
        <begin position="157"/>
        <end position="159"/>
    </location>
</feature>
<evidence type="ECO:0000256" key="4">
    <source>
        <dbReference type="PROSITE-ProRule" id="PRU01161"/>
    </source>
</evidence>
<dbReference type="InterPro" id="IPR002641">
    <property type="entry name" value="PNPLA_dom"/>
</dbReference>
<dbReference type="PROSITE" id="PS51635">
    <property type="entry name" value="PNPLA"/>
    <property type="match status" value="1"/>
</dbReference>
<evidence type="ECO:0000313" key="7">
    <source>
        <dbReference type="Proteomes" id="UP000184520"/>
    </source>
</evidence>
<dbReference type="InterPro" id="IPR037483">
    <property type="entry name" value="YjjU-like"/>
</dbReference>
<feature type="domain" description="PNPLA" evidence="5">
    <location>
        <begin position="5"/>
        <end position="170"/>
    </location>
</feature>
<evidence type="ECO:0000259" key="5">
    <source>
        <dbReference type="PROSITE" id="PS51635"/>
    </source>
</evidence>
<dbReference type="PANTHER" id="PTHR14226">
    <property type="entry name" value="NEUROPATHY TARGET ESTERASE/SWISS CHEESE D.MELANOGASTER"/>
    <property type="match status" value="1"/>
</dbReference>
<feature type="active site" description="Nucleophile" evidence="4">
    <location>
        <position position="39"/>
    </location>
</feature>
<feature type="active site" description="Proton acceptor" evidence="4">
    <location>
        <position position="157"/>
    </location>
</feature>
<accession>A0A1M5J7H3</accession>
<dbReference type="SUPFAM" id="SSF52151">
    <property type="entry name" value="FabD/lysophospholipase-like"/>
    <property type="match status" value="1"/>
</dbReference>
<keyword evidence="2 4" id="KW-0442">Lipid degradation</keyword>
<dbReference type="InterPro" id="IPR050301">
    <property type="entry name" value="NTE"/>
</dbReference>
<dbReference type="OrthoDB" id="9802424at2"/>
<keyword evidence="3 4" id="KW-0443">Lipid metabolism</keyword>
<dbReference type="Gene3D" id="3.40.1090.10">
    <property type="entry name" value="Cytosolic phospholipase A2 catalytic domain"/>
    <property type="match status" value="2"/>
</dbReference>
<protein>
    <submittedName>
        <fullName evidence="6">Predicted phospholipase, patatin/cPLA2 family</fullName>
    </submittedName>
</protein>
<reference evidence="7" key="1">
    <citation type="submission" date="2016-11" db="EMBL/GenBank/DDBJ databases">
        <authorList>
            <person name="Varghese N."/>
            <person name="Submissions S."/>
        </authorList>
    </citation>
    <scope>NUCLEOTIDE SEQUENCE [LARGE SCALE GENOMIC DNA]</scope>
    <source>
        <strain evidence="7">CGMCC 1.8995</strain>
    </source>
</reference>
<evidence type="ECO:0000256" key="3">
    <source>
        <dbReference type="ARBA" id="ARBA00023098"/>
    </source>
</evidence>
<gene>
    <name evidence="6" type="ORF">SAMN05216361_1976</name>
</gene>
<evidence type="ECO:0000256" key="2">
    <source>
        <dbReference type="ARBA" id="ARBA00022963"/>
    </source>
</evidence>
<dbReference type="STRING" id="634436.SAMN05216361_1976"/>
<sequence length="279" mass="31132">MKSALVVEGGAMRGIFAAGVLDTFQLQHYNPFDMVLGVSAGATNAAGYVTGNAPRNRKIITRLATQREFFNPVRFMLKGHMTDVKWLWLEAQARYPINAEALATSTPLIAVITNMRTGEPEYHRVTADNIDVLMEATCALPMAYRTPPRYQGVRYVDGGVTDAIPVQYAYEQGFKDITVILSQPWGYQKAEEKGTWVANKVFARYPKLIQAIQQRATRYNDTLAFIASPPTDCRINVIVPPAEFGVGRLTMRRDKLIHGYQMGRHAAQSYLAQLRDVAA</sequence>
<comment type="caution">
    <text evidence="4">Lacks conserved residue(s) required for the propagation of feature annotation.</text>
</comment>
<evidence type="ECO:0000256" key="1">
    <source>
        <dbReference type="ARBA" id="ARBA00022801"/>
    </source>
</evidence>